<feature type="domain" description="RING-type" evidence="7">
    <location>
        <begin position="1486"/>
        <end position="1535"/>
    </location>
</feature>
<evidence type="ECO:0000256" key="2">
    <source>
        <dbReference type="ARBA" id="ARBA00022771"/>
    </source>
</evidence>
<evidence type="ECO:0000259" key="7">
    <source>
        <dbReference type="PROSITE" id="PS50089"/>
    </source>
</evidence>
<keyword evidence="4" id="KW-0862">Zinc</keyword>
<dbReference type="InterPro" id="IPR048686">
    <property type="entry name" value="SHPRH_helical_1st"/>
</dbReference>
<evidence type="ECO:0000256" key="5">
    <source>
        <dbReference type="PROSITE-ProRule" id="PRU00175"/>
    </source>
</evidence>
<feature type="region of interest" description="Disordered" evidence="6">
    <location>
        <begin position="1725"/>
        <end position="1847"/>
    </location>
</feature>
<dbReference type="SMART" id="SM00487">
    <property type="entry name" value="DEXDc"/>
    <property type="match status" value="1"/>
</dbReference>
<name>A0ABM0JA25_APLCA</name>
<feature type="compositionally biased region" description="Gly residues" evidence="6">
    <location>
        <begin position="1763"/>
        <end position="1772"/>
    </location>
</feature>
<feature type="region of interest" description="Disordered" evidence="6">
    <location>
        <begin position="576"/>
        <end position="600"/>
    </location>
</feature>
<evidence type="ECO:0000256" key="1">
    <source>
        <dbReference type="ARBA" id="ARBA00022723"/>
    </source>
</evidence>
<dbReference type="CDD" id="cd18793">
    <property type="entry name" value="SF2_C_SNF"/>
    <property type="match status" value="1"/>
</dbReference>
<dbReference type="InterPro" id="IPR027417">
    <property type="entry name" value="P-loop_NTPase"/>
</dbReference>
<dbReference type="CDD" id="cd16569">
    <property type="entry name" value="RING-HC_SHPRH-like"/>
    <property type="match status" value="1"/>
</dbReference>
<dbReference type="PROSITE" id="PS00518">
    <property type="entry name" value="ZF_RING_1"/>
    <property type="match status" value="1"/>
</dbReference>
<dbReference type="PANTHER" id="PTHR45865:SF1">
    <property type="entry name" value="E3 UBIQUITIN-PROTEIN LIGASE SHPRH"/>
    <property type="match status" value="1"/>
</dbReference>
<dbReference type="InterPro" id="IPR000330">
    <property type="entry name" value="SNF2_N"/>
</dbReference>
<dbReference type="InterPro" id="IPR011011">
    <property type="entry name" value="Znf_FYVE_PHD"/>
</dbReference>
<dbReference type="RefSeq" id="XP_005088907.1">
    <property type="nucleotide sequence ID" value="XM_005088850.3"/>
</dbReference>
<evidence type="ECO:0000313" key="10">
    <source>
        <dbReference type="RefSeq" id="XP_005088907.1"/>
    </source>
</evidence>
<evidence type="ECO:0000256" key="4">
    <source>
        <dbReference type="ARBA" id="ARBA00022833"/>
    </source>
</evidence>
<feature type="compositionally biased region" description="Low complexity" evidence="6">
    <location>
        <begin position="639"/>
        <end position="657"/>
    </location>
</feature>
<sequence>MGKRKQRAPQHAGVTKRQQLTWNLSGQASGSGSDSFINDHTLRNENLNQSGLSPECGLSASPQSGEGSSGSHTPVHALCVDAFYQNLASCHSTVTLHCSDSTKVQDVKNKTELLEFGTFKISLVAHPKLTPLPEQLPDFKECWLYLANEDKPSMLYFETEDNNENVDQPRKTKSRQSKFGVFWFVKLNVPVQVLSSLRGKSFLLLCDPFDTHEKELKVTIYGCESIVLKLSHPSEVIRIKVVQVAIQKLMEFYFDISLPYDYEKRVRTTGHDFFHLYESVMFIHKAQLDQDQAWEKEVAEISHDCLKPKLRHYQKQSVAWMLRQEKRNYDNREQQTLQDLHPLYCEVQFRNGAQLYYNRHGGSLIKDRPKAIPLLPGGILADEMGLGKTVEVLCCMLLHPRQDLEPLQALPVLADSETYSTVPSPDVDKLNGAKDGSEMPKDELVLNGVKDAVKIAQENSDCVDQSEAHLSGDKLLGKDEYLLPSCSYNAQDVETSDDLFAQSLCVGLKSCESVKECSDMDKESVPGSNDNGYSHSVVSDSLKSGTVKMEVPLNILSTSEHIGEIQFHVKESLDLCGESDMDTDSGAHTKPGSVPDGNELKQTLDDANGCGVSDSLTLAENKAQISLLDGSRIVTTVPSSLSSAEGSGAHSSAATSAEQDNTLQSSQRTSEGSCSSGKKRAHRKSRGYVEYVPVSSEDTSYFNTKPAARKQFFECNCGQLENEAETSRRGLHTVSCLQCGMSQHAECMNYDLTDPLRGDYLCPHCHALSSTIKSGATLIISPYSICHQWIEEIRKHIKECSIKVFIYTGVSKLGYTQPQTLAQQDIVITTYDVLRKEVDYANLPHTNSESGRRFRHPKRFLATPSPMVAVEWWRICLDEAQMVECVTTKTAEMALRLKAVNRWCVTGTPLMRSVEDIYGLLLFLGMDPLLVQQWFKLLVWEPFCHGFSAPMHHALSQVLWRTAKKDVIDQIDLPAQSEEVNWLTFSPVEEHFYRRQYEIYERNAYIHRRKVQNNQDPNTKLHALDRKTMNELLSPLFRLRQACCHPQIVRGEFLPLNRKMMTMEKVLEHMTKKVKTECEEAHRQIVASLNGLAGLAILRGKLLDAVDKYREVLRSVEEHKERFRTDDLQQLHAMHNLAWVLDSKPEGLAPTMRDASLKEQCRELKDKYMNKATANIGASREALDSSQANITEVNQKLQGLDGDWWADVVEMTVQRGIDPDLMDKVKDDLLKTSSTEGTIADSFTNTDGLMYVVDSHLQALIKARSTLTSALEKLVENTSALLVQTAATCCLRPVEEILKSCPFCKVDEQFNEYESKLFLFVERGVTVTGDDNSMAYQVSTKRQGTWADSEVEKALKSILSFYKLNFEPDGDITEAASIQIKYLDTLKKEFKHLRAMWLAHREQVSAIDELEMATERLRLRKNFEPEAATKILNVIEEREMTQHELKCSSDEIVSRDELRKKLGQLVYLTNLASQNEAGKDHNIDGCPICQCELGLEWSVLMCGHCYCLRCIRALIDRNLIGGNIQDKRLKCPVCRSWTPVREISYVTTKKTEKVNVKGSHSTKVQAVIECLIKIKDATPNAKSLVFSAWVSVLDILAAALAENNIMYKSLHDPNSFQKNLSAFKSEDAVQVLLLPLHSGANGLNLVEASNVLLVEPGLSLEEEAQAISRVYRIGQTRQTKIHRFLVRGTIEERIFHMVKTLRNSKSGLRDEEEGVELTVGHISSLLQQPSPDEDDSDENDDIVLPGSSSSGAQSSGAVSGSVGDAGAGGVVGNGVADVSEAGPSGTRRSPHAGGDSSHLTGGENMEMELQQNSGSASESGHSVGVSSGAGSSVRATESSEIVPGDACVNTDVENVSAVTENINGDVVSPAAESIAASSSDISREHADSDLGGSAFSVQDLLPSTSSAQRGLDDDDDDNNQL</sequence>
<dbReference type="InterPro" id="IPR001965">
    <property type="entry name" value="Znf_PHD"/>
</dbReference>
<dbReference type="SMART" id="SM00184">
    <property type="entry name" value="RING"/>
    <property type="match status" value="1"/>
</dbReference>
<feature type="domain" description="Helicase C-terminal" evidence="8">
    <location>
        <begin position="1566"/>
        <end position="1723"/>
    </location>
</feature>
<dbReference type="InterPro" id="IPR049730">
    <property type="entry name" value="SNF2/RAD54-like_C"/>
</dbReference>
<dbReference type="PROSITE" id="PS51194">
    <property type="entry name" value="HELICASE_CTER"/>
    <property type="match status" value="1"/>
</dbReference>
<reference evidence="10 11" key="1">
    <citation type="submission" date="2025-05" db="UniProtKB">
        <authorList>
            <consortium name="RefSeq"/>
        </authorList>
    </citation>
    <scope>IDENTIFICATION</scope>
</reference>
<dbReference type="Proteomes" id="UP000694888">
    <property type="component" value="Unplaced"/>
</dbReference>
<gene>
    <name evidence="10 11" type="primary">LOC101863307</name>
</gene>
<protein>
    <submittedName>
        <fullName evidence="10 11">E3 ubiquitin-protein ligase SHPRH</fullName>
    </submittedName>
</protein>
<evidence type="ECO:0000259" key="8">
    <source>
        <dbReference type="PROSITE" id="PS51194"/>
    </source>
</evidence>
<evidence type="ECO:0000313" key="11">
    <source>
        <dbReference type="RefSeq" id="XP_035825574.1"/>
    </source>
</evidence>
<feature type="region of interest" description="Disordered" evidence="6">
    <location>
        <begin position="421"/>
        <end position="440"/>
    </location>
</feature>
<dbReference type="SMART" id="SM00490">
    <property type="entry name" value="HELICc"/>
    <property type="match status" value="1"/>
</dbReference>
<feature type="compositionally biased region" description="Acidic residues" evidence="6">
    <location>
        <begin position="1731"/>
        <end position="1741"/>
    </location>
</feature>
<evidence type="ECO:0000256" key="6">
    <source>
        <dbReference type="SAM" id="MobiDB-lite"/>
    </source>
</evidence>
<dbReference type="SUPFAM" id="SSF52540">
    <property type="entry name" value="P-loop containing nucleoside triphosphate hydrolases"/>
    <property type="match status" value="3"/>
</dbReference>
<dbReference type="Pfam" id="PF21325">
    <property type="entry name" value="SHPRH_helical-1st"/>
    <property type="match status" value="1"/>
</dbReference>
<organism evidence="9 10">
    <name type="scientific">Aplysia californica</name>
    <name type="common">California sea hare</name>
    <dbReference type="NCBI Taxonomy" id="6500"/>
    <lineage>
        <taxon>Eukaryota</taxon>
        <taxon>Metazoa</taxon>
        <taxon>Spiralia</taxon>
        <taxon>Lophotrochozoa</taxon>
        <taxon>Mollusca</taxon>
        <taxon>Gastropoda</taxon>
        <taxon>Heterobranchia</taxon>
        <taxon>Euthyneura</taxon>
        <taxon>Tectipleura</taxon>
        <taxon>Aplysiida</taxon>
        <taxon>Aplysioidea</taxon>
        <taxon>Aplysiidae</taxon>
        <taxon>Aplysia</taxon>
    </lineage>
</organism>
<dbReference type="Pfam" id="PF21324">
    <property type="entry name" value="SHPRH_helical-2nd"/>
    <property type="match status" value="1"/>
</dbReference>
<keyword evidence="1" id="KW-0479">Metal-binding</keyword>
<keyword evidence="3" id="KW-0378">Hydrolase</keyword>
<dbReference type="Pfam" id="PF00271">
    <property type="entry name" value="Helicase_C"/>
    <property type="match status" value="1"/>
</dbReference>
<feature type="region of interest" description="Disordered" evidence="6">
    <location>
        <begin position="1875"/>
        <end position="1921"/>
    </location>
</feature>
<dbReference type="RefSeq" id="XP_035825574.1">
    <property type="nucleotide sequence ID" value="XM_035969681.1"/>
</dbReference>
<feature type="compositionally biased region" description="Low complexity" evidence="6">
    <location>
        <begin position="1746"/>
        <end position="1762"/>
    </location>
</feature>
<dbReference type="GeneID" id="101863307"/>
<accession>A0ABM0JA25</accession>
<dbReference type="SUPFAM" id="SSF57903">
    <property type="entry name" value="FYVE/PHD zinc finger"/>
    <property type="match status" value="1"/>
</dbReference>
<dbReference type="CDD" id="cd15547">
    <property type="entry name" value="PHD_SHPRH"/>
    <property type="match status" value="1"/>
</dbReference>
<dbReference type="InterPro" id="IPR048695">
    <property type="entry name" value="SHPRH_helical_2nd"/>
</dbReference>
<evidence type="ECO:0000313" key="9">
    <source>
        <dbReference type="Proteomes" id="UP000694888"/>
    </source>
</evidence>
<feature type="compositionally biased region" description="Polar residues" evidence="6">
    <location>
        <begin position="16"/>
        <end position="52"/>
    </location>
</feature>
<dbReference type="SMART" id="SM00249">
    <property type="entry name" value="PHD"/>
    <property type="match status" value="1"/>
</dbReference>
<dbReference type="InterPro" id="IPR001650">
    <property type="entry name" value="Helicase_C-like"/>
</dbReference>
<dbReference type="InterPro" id="IPR038718">
    <property type="entry name" value="SNF2-like_sf"/>
</dbReference>
<feature type="region of interest" description="Disordered" evidence="6">
    <location>
        <begin position="1"/>
        <end position="72"/>
    </location>
</feature>
<dbReference type="CDD" id="cd18070">
    <property type="entry name" value="DEXQc_SHPRH"/>
    <property type="match status" value="1"/>
</dbReference>
<keyword evidence="2 5" id="KW-0863">Zinc-finger</keyword>
<dbReference type="Gene3D" id="3.40.50.10810">
    <property type="entry name" value="Tandem AAA-ATPase domain"/>
    <property type="match status" value="2"/>
</dbReference>
<dbReference type="Gene3D" id="3.30.40.10">
    <property type="entry name" value="Zinc/RING finger domain, C3HC4 (zinc finger)"/>
    <property type="match status" value="2"/>
</dbReference>
<dbReference type="InterPro" id="IPR013083">
    <property type="entry name" value="Znf_RING/FYVE/PHD"/>
</dbReference>
<keyword evidence="9" id="KW-1185">Reference proteome</keyword>
<evidence type="ECO:0000256" key="3">
    <source>
        <dbReference type="ARBA" id="ARBA00022801"/>
    </source>
</evidence>
<feature type="compositionally biased region" description="Polar residues" evidence="6">
    <location>
        <begin position="658"/>
        <end position="676"/>
    </location>
</feature>
<dbReference type="InterPro" id="IPR001841">
    <property type="entry name" value="Znf_RING"/>
</dbReference>
<dbReference type="InterPro" id="IPR014001">
    <property type="entry name" value="Helicase_ATP-bd"/>
</dbReference>
<dbReference type="InterPro" id="IPR052583">
    <property type="entry name" value="ATP-helicase/E3_Ub-Ligase"/>
</dbReference>
<dbReference type="Gene3D" id="3.40.50.300">
    <property type="entry name" value="P-loop containing nucleotide triphosphate hydrolases"/>
    <property type="match status" value="1"/>
</dbReference>
<feature type="compositionally biased region" description="Acidic residues" evidence="6">
    <location>
        <begin position="1912"/>
        <end position="1921"/>
    </location>
</feature>
<dbReference type="Pfam" id="PF00176">
    <property type="entry name" value="SNF2-rel_dom"/>
    <property type="match status" value="1"/>
</dbReference>
<feature type="compositionally biased region" description="Polar residues" evidence="6">
    <location>
        <begin position="60"/>
        <end position="72"/>
    </location>
</feature>
<feature type="compositionally biased region" description="Low complexity" evidence="6">
    <location>
        <begin position="1813"/>
        <end position="1835"/>
    </location>
</feature>
<dbReference type="SUPFAM" id="SSF57850">
    <property type="entry name" value="RING/U-box"/>
    <property type="match status" value="1"/>
</dbReference>
<proteinExistence type="predicted"/>
<dbReference type="PANTHER" id="PTHR45865">
    <property type="entry name" value="E3 UBIQUITIN-PROTEIN LIGASE SHPRH FAMILY MEMBER"/>
    <property type="match status" value="1"/>
</dbReference>
<feature type="region of interest" description="Disordered" evidence="6">
    <location>
        <begin position="639"/>
        <end position="681"/>
    </location>
</feature>
<dbReference type="InterPro" id="IPR017907">
    <property type="entry name" value="Znf_RING_CS"/>
</dbReference>
<dbReference type="PROSITE" id="PS50089">
    <property type="entry name" value="ZF_RING_2"/>
    <property type="match status" value="1"/>
</dbReference>
<feature type="compositionally biased region" description="Basic and acidic residues" evidence="6">
    <location>
        <begin position="426"/>
        <end position="440"/>
    </location>
</feature>